<dbReference type="EMBL" id="MCBS01024733">
    <property type="protein sequence ID" value="RKF72682.1"/>
    <property type="molecule type" value="Genomic_DNA"/>
</dbReference>
<sequence>MAVRYKLEQMIFIGHVLSKDCTQNAGYASHLGIRGMEDQVAKRVSVQVRSIRSVMENHRKIRLSGYHREFLKPYVCLR</sequence>
<dbReference type="Proteomes" id="UP000285326">
    <property type="component" value="Unassembled WGS sequence"/>
</dbReference>
<proteinExistence type="predicted"/>
<comment type="caution">
    <text evidence="1">The sequence shown here is derived from an EMBL/GenBank/DDBJ whole genome shotgun (WGS) entry which is preliminary data.</text>
</comment>
<organism evidence="1 2">
    <name type="scientific">Golovinomyces cichoracearum</name>
    <dbReference type="NCBI Taxonomy" id="62708"/>
    <lineage>
        <taxon>Eukaryota</taxon>
        <taxon>Fungi</taxon>
        <taxon>Dikarya</taxon>
        <taxon>Ascomycota</taxon>
        <taxon>Pezizomycotina</taxon>
        <taxon>Leotiomycetes</taxon>
        <taxon>Erysiphales</taxon>
        <taxon>Erysiphaceae</taxon>
        <taxon>Golovinomyces</taxon>
    </lineage>
</organism>
<name>A0A420IDW3_9PEZI</name>
<evidence type="ECO:0000313" key="2">
    <source>
        <dbReference type="Proteomes" id="UP000285326"/>
    </source>
</evidence>
<accession>A0A420IDW3</accession>
<reference evidence="1 2" key="1">
    <citation type="journal article" date="2018" name="BMC Genomics">
        <title>Comparative genome analyses reveal sequence features reflecting distinct modes of host-adaptation between dicot and monocot powdery mildew.</title>
        <authorList>
            <person name="Wu Y."/>
            <person name="Ma X."/>
            <person name="Pan Z."/>
            <person name="Kale S.D."/>
            <person name="Song Y."/>
            <person name="King H."/>
            <person name="Zhang Q."/>
            <person name="Presley C."/>
            <person name="Deng X."/>
            <person name="Wei C.I."/>
            <person name="Xiao S."/>
        </authorList>
    </citation>
    <scope>NUCLEOTIDE SEQUENCE [LARGE SCALE GENOMIC DNA]</scope>
    <source>
        <strain evidence="1">UMSG1</strain>
    </source>
</reference>
<evidence type="ECO:0000313" key="1">
    <source>
        <dbReference type="EMBL" id="RKF72682.1"/>
    </source>
</evidence>
<dbReference type="AlphaFoldDB" id="A0A420IDW3"/>
<protein>
    <submittedName>
        <fullName evidence="1">Uncharacterized protein</fullName>
    </submittedName>
</protein>
<gene>
    <name evidence="1" type="ORF">GcM1_247148</name>
</gene>